<organism evidence="2 3">
    <name type="scientific">Panicum hallii var. hallii</name>
    <dbReference type="NCBI Taxonomy" id="1504633"/>
    <lineage>
        <taxon>Eukaryota</taxon>
        <taxon>Viridiplantae</taxon>
        <taxon>Streptophyta</taxon>
        <taxon>Embryophyta</taxon>
        <taxon>Tracheophyta</taxon>
        <taxon>Spermatophyta</taxon>
        <taxon>Magnoliopsida</taxon>
        <taxon>Liliopsida</taxon>
        <taxon>Poales</taxon>
        <taxon>Poaceae</taxon>
        <taxon>PACMAD clade</taxon>
        <taxon>Panicoideae</taxon>
        <taxon>Panicodae</taxon>
        <taxon>Paniceae</taxon>
        <taxon>Panicinae</taxon>
        <taxon>Panicum</taxon>
        <taxon>Panicum sect. Panicum</taxon>
    </lineage>
</organism>
<dbReference type="Proteomes" id="UP000244336">
    <property type="component" value="Chromosome 6"/>
</dbReference>
<dbReference type="OrthoDB" id="10603849at2759"/>
<dbReference type="AlphaFoldDB" id="A0A2T7D759"/>
<dbReference type="EMBL" id="CM009754">
    <property type="protein sequence ID" value="PUZ51408.1"/>
    <property type="molecule type" value="Genomic_DNA"/>
</dbReference>
<accession>A0A2T7D759</accession>
<feature type="compositionally biased region" description="Basic residues" evidence="1">
    <location>
        <begin position="53"/>
        <end position="64"/>
    </location>
</feature>
<evidence type="ECO:0000313" key="3">
    <source>
        <dbReference type="Proteomes" id="UP000244336"/>
    </source>
</evidence>
<gene>
    <name evidence="2" type="ORF">GQ55_6G182700</name>
</gene>
<evidence type="ECO:0000256" key="1">
    <source>
        <dbReference type="SAM" id="MobiDB-lite"/>
    </source>
</evidence>
<proteinExistence type="predicted"/>
<reference evidence="2 3" key="1">
    <citation type="submission" date="2018-04" db="EMBL/GenBank/DDBJ databases">
        <title>WGS assembly of Panicum hallii var. hallii HAL2.</title>
        <authorList>
            <person name="Lovell J."/>
            <person name="Jenkins J."/>
            <person name="Lowry D."/>
            <person name="Mamidi S."/>
            <person name="Sreedasyam A."/>
            <person name="Weng X."/>
            <person name="Barry K."/>
            <person name="Bonette J."/>
            <person name="Campitelli B."/>
            <person name="Daum C."/>
            <person name="Gordon S."/>
            <person name="Gould B."/>
            <person name="Lipzen A."/>
            <person name="MacQueen A."/>
            <person name="Palacio-Mejia J."/>
            <person name="Plott C."/>
            <person name="Shakirov E."/>
            <person name="Shu S."/>
            <person name="Yoshinaga Y."/>
            <person name="Zane M."/>
            <person name="Rokhsar D."/>
            <person name="Grimwood J."/>
            <person name="Schmutz J."/>
            <person name="Juenger T."/>
        </authorList>
    </citation>
    <scope>NUCLEOTIDE SEQUENCE [LARGE SCALE GENOMIC DNA]</scope>
    <source>
        <strain evidence="3">cv. HAL2</strain>
    </source>
</reference>
<feature type="region of interest" description="Disordered" evidence="1">
    <location>
        <begin position="1"/>
        <end position="75"/>
    </location>
</feature>
<evidence type="ECO:0000313" key="2">
    <source>
        <dbReference type="EMBL" id="PUZ51408.1"/>
    </source>
</evidence>
<keyword evidence="3" id="KW-1185">Reference proteome</keyword>
<dbReference type="Gramene" id="PUZ51408">
    <property type="protein sequence ID" value="PUZ51408"/>
    <property type="gene ID" value="GQ55_6G182700"/>
</dbReference>
<name>A0A2T7D759_9POAL</name>
<protein>
    <submittedName>
        <fullName evidence="2">Uncharacterized protein</fullName>
    </submittedName>
</protein>
<feature type="compositionally biased region" description="Basic residues" evidence="1">
    <location>
        <begin position="1"/>
        <end position="10"/>
    </location>
</feature>
<sequence length="129" mass="14574">MQPSGRKRGRAPFGDVSNSNALDSQVVGYKELKRERDRIRSASVTDEKSSERNKKRRESYRRKKTEAANKENNIEIDQPSENDVCLNVGCMDHTQIDPSYVHPTIASGSNVYMSSASPTPQRTIQTQQM</sequence>
<feature type="compositionally biased region" description="Basic and acidic residues" evidence="1">
    <location>
        <begin position="30"/>
        <end position="52"/>
    </location>
</feature>